<dbReference type="SMART" id="SM01043">
    <property type="entry name" value="BTAD"/>
    <property type="match status" value="1"/>
</dbReference>
<reference evidence="6" key="1">
    <citation type="journal article" date="2019" name="Int. J. Syst. Evol. Microbiol.">
        <title>The Global Catalogue of Microorganisms (GCM) 10K type strain sequencing project: providing services to taxonomists for standard genome sequencing and annotation.</title>
        <authorList>
            <consortium name="The Broad Institute Genomics Platform"/>
            <consortium name="The Broad Institute Genome Sequencing Center for Infectious Disease"/>
            <person name="Wu L."/>
            <person name="Ma J."/>
        </authorList>
    </citation>
    <scope>NUCLEOTIDE SEQUENCE [LARGE SCALE GENOMIC DNA]</scope>
    <source>
        <strain evidence="6">JCM 14309</strain>
    </source>
</reference>
<feature type="region of interest" description="Disordered" evidence="3">
    <location>
        <begin position="447"/>
        <end position="472"/>
    </location>
</feature>
<evidence type="ECO:0000259" key="4">
    <source>
        <dbReference type="SMART" id="SM01043"/>
    </source>
</evidence>
<keyword evidence="2" id="KW-0804">Transcription</keyword>
<dbReference type="InterPro" id="IPR005158">
    <property type="entry name" value="BTAD"/>
</dbReference>
<dbReference type="PANTHER" id="PTHR35807:SF1">
    <property type="entry name" value="TRANSCRIPTIONAL REGULATOR REDD"/>
    <property type="match status" value="1"/>
</dbReference>
<evidence type="ECO:0000313" key="6">
    <source>
        <dbReference type="Proteomes" id="UP001500236"/>
    </source>
</evidence>
<proteinExistence type="predicted"/>
<name>A0ABP6LUC4_9MICC</name>
<dbReference type="InterPro" id="IPR051677">
    <property type="entry name" value="AfsR-DnrI-RedD_regulator"/>
</dbReference>
<dbReference type="Proteomes" id="UP001500236">
    <property type="component" value="Unassembled WGS sequence"/>
</dbReference>
<dbReference type="SUPFAM" id="SSF48452">
    <property type="entry name" value="TPR-like"/>
    <property type="match status" value="1"/>
</dbReference>
<dbReference type="SUPFAM" id="SSF52540">
    <property type="entry name" value="P-loop containing nucleoside triphosphate hydrolases"/>
    <property type="match status" value="1"/>
</dbReference>
<feature type="domain" description="Bacterial transcriptional activator" evidence="4">
    <location>
        <begin position="12"/>
        <end position="118"/>
    </location>
</feature>
<dbReference type="CDD" id="cd15831">
    <property type="entry name" value="BTAD"/>
    <property type="match status" value="1"/>
</dbReference>
<dbReference type="RefSeq" id="WP_344683089.1">
    <property type="nucleotide sequence ID" value="NZ_BAAAVT010000002.1"/>
</dbReference>
<protein>
    <recommendedName>
        <fullName evidence="4">Bacterial transcriptional activator domain-containing protein</fullName>
    </recommendedName>
</protein>
<sequence>MGYRLQITAEQTDAGRFESLVSAAASVRLQHLRVSAWEELYAAELTCGHHELVADELPPVVDQRPLRERLRELLMMSHAAAGRQADALAVFHEARSVLRRELGVEPGPGLRDLQARILSGAALDHERLPPAAALEALSRQRAGVHGAGAAVEVPAQLPARPRGFIGRDAEQSELWTGLDDDPRPASLFTLISGAGVGKTALALHWAHEIAHRFPDGHLAVDLRGYGPEDPVPAEQVLAGFLRALGTDVEHVPDGLDERAAAFRSQTAERRLLILLDNARDVSQVRPLLPGGSGSLVIVTSRTALTGLVLQEGAHQIALSTMGDDDSRRLLGQLLGPAPSADQLETLADRCAHLPLALRVAAERVRGIGSEDLPTVLEDLEDLQDRLDVLDLHATGDQASSMRAVFSWSYLDLEPTPAWLFRCFGVAPAHELSLQGLSALAGHEPRIVRQGGGGGAAPSPSGGELRASPVPPA</sequence>
<dbReference type="Gene3D" id="3.40.50.300">
    <property type="entry name" value="P-loop containing nucleotide triphosphate hydrolases"/>
    <property type="match status" value="1"/>
</dbReference>
<evidence type="ECO:0000256" key="1">
    <source>
        <dbReference type="ARBA" id="ARBA00023015"/>
    </source>
</evidence>
<dbReference type="InterPro" id="IPR027417">
    <property type="entry name" value="P-loop_NTPase"/>
</dbReference>
<dbReference type="Pfam" id="PF03704">
    <property type="entry name" value="BTAD"/>
    <property type="match status" value="1"/>
</dbReference>
<gene>
    <name evidence="5" type="ORF">GCM10010529_04670</name>
</gene>
<dbReference type="PANTHER" id="PTHR35807">
    <property type="entry name" value="TRANSCRIPTIONAL REGULATOR REDD-RELATED"/>
    <property type="match status" value="1"/>
</dbReference>
<dbReference type="InterPro" id="IPR011990">
    <property type="entry name" value="TPR-like_helical_dom_sf"/>
</dbReference>
<accession>A0ABP6LUC4</accession>
<comment type="caution">
    <text evidence="5">The sequence shown here is derived from an EMBL/GenBank/DDBJ whole genome shotgun (WGS) entry which is preliminary data.</text>
</comment>
<keyword evidence="1" id="KW-0805">Transcription regulation</keyword>
<keyword evidence="6" id="KW-1185">Reference proteome</keyword>
<evidence type="ECO:0000256" key="2">
    <source>
        <dbReference type="ARBA" id="ARBA00023163"/>
    </source>
</evidence>
<organism evidence="5 6">
    <name type="scientific">Nesterenkonia aethiopica</name>
    <dbReference type="NCBI Taxonomy" id="269144"/>
    <lineage>
        <taxon>Bacteria</taxon>
        <taxon>Bacillati</taxon>
        <taxon>Actinomycetota</taxon>
        <taxon>Actinomycetes</taxon>
        <taxon>Micrococcales</taxon>
        <taxon>Micrococcaceae</taxon>
        <taxon>Nesterenkonia</taxon>
    </lineage>
</organism>
<evidence type="ECO:0000313" key="5">
    <source>
        <dbReference type="EMBL" id="GAA3053708.1"/>
    </source>
</evidence>
<evidence type="ECO:0000256" key="3">
    <source>
        <dbReference type="SAM" id="MobiDB-lite"/>
    </source>
</evidence>
<dbReference type="EMBL" id="BAAAVT010000002">
    <property type="protein sequence ID" value="GAA3053708.1"/>
    <property type="molecule type" value="Genomic_DNA"/>
</dbReference>
<dbReference type="Gene3D" id="1.25.40.10">
    <property type="entry name" value="Tetratricopeptide repeat domain"/>
    <property type="match status" value="1"/>
</dbReference>
<dbReference type="PRINTS" id="PR00364">
    <property type="entry name" value="DISEASERSIST"/>
</dbReference>